<protein>
    <submittedName>
        <fullName evidence="1">Transposase family protein</fullName>
    </submittedName>
</protein>
<evidence type="ECO:0000313" key="2">
    <source>
        <dbReference type="Proteomes" id="UP000282597"/>
    </source>
</evidence>
<dbReference type="RefSeq" id="WP_126353803.1">
    <property type="nucleotide sequence ID" value="NZ_AP018150.1"/>
</dbReference>
<sequence>MAVVFLPALGSLRLIFLPTYSPELNPQEHIWNELCEKYFYNRAFDSLDTLENHLSNALSQLELDHERFGVLLDFYTRGQPTVI</sequence>
<accession>A0A2Z6ES08</accession>
<proteinExistence type="predicted"/>
<keyword evidence="2" id="KW-1185">Reference proteome</keyword>
<dbReference type="Gene3D" id="3.30.420.10">
    <property type="entry name" value="Ribonuclease H-like superfamily/Ribonuclease H"/>
    <property type="match status" value="1"/>
</dbReference>
<dbReference type="AlphaFoldDB" id="A0A2Z6ES08"/>
<organism evidence="1 2">
    <name type="scientific">Mycoavidus cysteinexigens</name>
    <dbReference type="NCBI Taxonomy" id="1553431"/>
    <lineage>
        <taxon>Bacteria</taxon>
        <taxon>Pseudomonadati</taxon>
        <taxon>Pseudomonadota</taxon>
        <taxon>Betaproteobacteria</taxon>
        <taxon>Burkholderiales</taxon>
        <taxon>Burkholderiaceae</taxon>
        <taxon>Mycoavidus</taxon>
    </lineage>
</organism>
<reference evidence="1 2" key="1">
    <citation type="journal article" date="2018" name="Microbes Environ.">
        <title>Comparative Genomic Insights into Endofungal Lifestyles of Two Bacterial Endosymbionts, Mycoavidus cysteinexigens and Burkholderia rhizoxinica.</title>
        <authorList>
            <person name="Sharmin D."/>
            <person name="Guo Y."/>
            <person name="Nishizawa T."/>
            <person name="Ohshima S."/>
            <person name="Sato Y."/>
            <person name="Takashima Y."/>
            <person name="Narisawa K."/>
            <person name="Ohta H."/>
        </authorList>
    </citation>
    <scope>NUCLEOTIDE SEQUENCE [LARGE SCALE GENOMIC DNA]</scope>
    <source>
        <strain evidence="1 2">B1-EB</strain>
    </source>
</reference>
<dbReference type="GO" id="GO:0003676">
    <property type="term" value="F:nucleic acid binding"/>
    <property type="evidence" value="ECO:0007669"/>
    <property type="project" value="InterPro"/>
</dbReference>
<dbReference type="InterPro" id="IPR038717">
    <property type="entry name" value="Tc1-like_DDE_dom"/>
</dbReference>
<dbReference type="EMBL" id="AP018150">
    <property type="protein sequence ID" value="BBE08188.1"/>
    <property type="molecule type" value="Genomic_DNA"/>
</dbReference>
<name>A0A2Z6ES08_9BURK</name>
<evidence type="ECO:0000313" key="1">
    <source>
        <dbReference type="EMBL" id="BBE08188.1"/>
    </source>
</evidence>
<dbReference type="KEGG" id="mcys:MCB1EB_0027"/>
<gene>
    <name evidence="1" type="ORF">MCB1EB_0027</name>
</gene>
<dbReference type="InterPro" id="IPR036397">
    <property type="entry name" value="RNaseH_sf"/>
</dbReference>
<dbReference type="Pfam" id="PF13358">
    <property type="entry name" value="DDE_3"/>
    <property type="match status" value="1"/>
</dbReference>
<dbReference type="Proteomes" id="UP000282597">
    <property type="component" value="Chromosome"/>
</dbReference>